<name>A0A383W8T4_TETOB</name>
<dbReference type="EMBL" id="FNXT01001193">
    <property type="protein sequence ID" value="SZX73529.1"/>
    <property type="molecule type" value="Genomic_DNA"/>
</dbReference>
<dbReference type="InterPro" id="IPR036569">
    <property type="entry name" value="RpiB_LacA_LacB_sf"/>
</dbReference>
<dbReference type="Proteomes" id="UP000256970">
    <property type="component" value="Unassembled WGS sequence"/>
</dbReference>
<sequence length="338" mass="35777">MNSIYVAADPLGDGLRRGLVEHLQQNTQLTVVDLGVFDKYYEAAHKAAGLVQQSRAAGGQDRAVLLCGTGQGMSIIANKYPDVYAACVENTEGAVNAAAINNANILTLGAKLLKDAEAAGIIDAWLQTPFTAGYPEHKEFLEASLSEIPAMLKAGGSSKAATAAAAAVPSYAVITDGQPGSSWKVIPGMGHDSCLMCTLMGRLANEPGAAGPFRALARFPAGCREPPHTHTHSQELLVLSGDKTFTNHSTGSVTRLGPWGYSYTPAGQVHSAQYHADTVFYIGFEGPMDIFWQDPTQQGIQWASEQAKAAAEQQPWQPTDGMRIDLGQLPKGAVALQQ</sequence>
<dbReference type="Pfam" id="PF02502">
    <property type="entry name" value="LacAB_rpiB"/>
    <property type="match status" value="1"/>
</dbReference>
<proteinExistence type="predicted"/>
<dbReference type="Gene3D" id="3.40.1400.10">
    <property type="entry name" value="Sugar-phosphate isomerase, RpiB/LacA/LacB"/>
    <property type="match status" value="1"/>
</dbReference>
<reference evidence="1 2" key="1">
    <citation type="submission" date="2016-10" db="EMBL/GenBank/DDBJ databases">
        <authorList>
            <person name="Cai Z."/>
        </authorList>
    </citation>
    <scope>NUCLEOTIDE SEQUENCE [LARGE SCALE GENOMIC DNA]</scope>
</reference>
<accession>A0A383W8T4</accession>
<dbReference type="InterPro" id="IPR011051">
    <property type="entry name" value="RmlC_Cupin_sf"/>
</dbReference>
<dbReference type="AlphaFoldDB" id="A0A383W8T4"/>
<evidence type="ECO:0000313" key="1">
    <source>
        <dbReference type="EMBL" id="SZX73529.1"/>
    </source>
</evidence>
<dbReference type="InterPro" id="IPR014710">
    <property type="entry name" value="RmlC-like_jellyroll"/>
</dbReference>
<evidence type="ECO:0000313" key="2">
    <source>
        <dbReference type="Proteomes" id="UP000256970"/>
    </source>
</evidence>
<protein>
    <submittedName>
        <fullName evidence="1">Uncharacterized protein</fullName>
    </submittedName>
</protein>
<dbReference type="GO" id="GO:0005975">
    <property type="term" value="P:carbohydrate metabolic process"/>
    <property type="evidence" value="ECO:0007669"/>
    <property type="project" value="InterPro"/>
</dbReference>
<dbReference type="SUPFAM" id="SSF89623">
    <property type="entry name" value="Ribose/Galactose isomerase RpiB/AlsB"/>
    <property type="match status" value="1"/>
</dbReference>
<dbReference type="STRING" id="3088.A0A383W8T4"/>
<dbReference type="InterPro" id="IPR003500">
    <property type="entry name" value="RpiB_LacA_LacB"/>
</dbReference>
<dbReference type="GO" id="GO:0016853">
    <property type="term" value="F:isomerase activity"/>
    <property type="evidence" value="ECO:0007669"/>
    <property type="project" value="InterPro"/>
</dbReference>
<dbReference type="SUPFAM" id="SSF51182">
    <property type="entry name" value="RmlC-like cupins"/>
    <property type="match status" value="1"/>
</dbReference>
<keyword evidence="2" id="KW-1185">Reference proteome</keyword>
<gene>
    <name evidence="1" type="ORF">BQ4739_LOCUS13791</name>
</gene>
<dbReference type="Gene3D" id="2.60.120.10">
    <property type="entry name" value="Jelly Rolls"/>
    <property type="match status" value="1"/>
</dbReference>
<organism evidence="1 2">
    <name type="scientific">Tetradesmus obliquus</name>
    <name type="common">Green alga</name>
    <name type="synonym">Acutodesmus obliquus</name>
    <dbReference type="NCBI Taxonomy" id="3088"/>
    <lineage>
        <taxon>Eukaryota</taxon>
        <taxon>Viridiplantae</taxon>
        <taxon>Chlorophyta</taxon>
        <taxon>core chlorophytes</taxon>
        <taxon>Chlorophyceae</taxon>
        <taxon>CS clade</taxon>
        <taxon>Sphaeropleales</taxon>
        <taxon>Scenedesmaceae</taxon>
        <taxon>Tetradesmus</taxon>
    </lineage>
</organism>
<dbReference type="PANTHER" id="PTHR30345">
    <property type="entry name" value="RIBOSE-5-PHOSPHATE ISOMERASE B"/>
    <property type="match status" value="1"/>
</dbReference>
<dbReference type="PANTHER" id="PTHR30345:SF0">
    <property type="entry name" value="DNA DAMAGE-REPAIR_TOLERATION PROTEIN DRT102"/>
    <property type="match status" value="1"/>
</dbReference>